<protein>
    <recommendedName>
        <fullName evidence="2">Pyridoxal phosphate homeostasis protein</fullName>
        <shortName evidence="2">PLP homeostasis protein</shortName>
    </recommendedName>
</protein>
<dbReference type="InterPro" id="IPR029066">
    <property type="entry name" value="PLP-binding_barrel"/>
</dbReference>
<proteinExistence type="inferred from homology"/>
<evidence type="ECO:0000256" key="1">
    <source>
        <dbReference type="ARBA" id="ARBA00022898"/>
    </source>
</evidence>
<dbReference type="NCBIfam" id="TIGR00044">
    <property type="entry name" value="YggS family pyridoxal phosphate-dependent enzyme"/>
    <property type="match status" value="1"/>
</dbReference>
<dbReference type="FunFam" id="3.20.20.10:FF:000018">
    <property type="entry name" value="Pyridoxal phosphate homeostasis protein"/>
    <property type="match status" value="1"/>
</dbReference>
<dbReference type="RefSeq" id="WP_036315701.1">
    <property type="nucleotide sequence ID" value="NZ_JRQD01000007.1"/>
</dbReference>
<dbReference type="SUPFAM" id="SSF51419">
    <property type="entry name" value="PLP-binding barrel"/>
    <property type="match status" value="1"/>
</dbReference>
<dbReference type="GO" id="GO:0030170">
    <property type="term" value="F:pyridoxal phosphate binding"/>
    <property type="evidence" value="ECO:0007669"/>
    <property type="project" value="UniProtKB-UniRule"/>
</dbReference>
<organism evidence="6 7">
    <name type="scientific">Methylophaga thiooxydans</name>
    <dbReference type="NCBI Taxonomy" id="392484"/>
    <lineage>
        <taxon>Bacteria</taxon>
        <taxon>Pseudomonadati</taxon>
        <taxon>Pseudomonadota</taxon>
        <taxon>Gammaproteobacteria</taxon>
        <taxon>Thiotrichales</taxon>
        <taxon>Piscirickettsiaceae</taxon>
        <taxon>Methylophaga</taxon>
    </lineage>
</organism>
<dbReference type="CDD" id="cd06824">
    <property type="entry name" value="PLPDE_III_Yggs_like"/>
    <property type="match status" value="1"/>
</dbReference>
<dbReference type="PANTHER" id="PTHR10146:SF14">
    <property type="entry name" value="PYRIDOXAL PHOSPHATE HOMEOSTASIS PROTEIN"/>
    <property type="match status" value="1"/>
</dbReference>
<name>A0A0A0BFF9_9GAMM</name>
<dbReference type="InterPro" id="IPR011078">
    <property type="entry name" value="PyrdxlP_homeostasis"/>
</dbReference>
<feature type="modified residue" description="N6-(pyridoxal phosphate)lysine" evidence="2 3">
    <location>
        <position position="36"/>
    </location>
</feature>
<gene>
    <name evidence="6" type="ORF">LP43_2412</name>
</gene>
<accession>A0A0A0BFF9</accession>
<evidence type="ECO:0000259" key="5">
    <source>
        <dbReference type="Pfam" id="PF01168"/>
    </source>
</evidence>
<dbReference type="PANTHER" id="PTHR10146">
    <property type="entry name" value="PROLINE SYNTHETASE CO-TRANSCRIBED BACTERIAL HOMOLOG PROTEIN"/>
    <property type="match status" value="1"/>
</dbReference>
<evidence type="ECO:0000313" key="6">
    <source>
        <dbReference type="EMBL" id="KGM05849.1"/>
    </source>
</evidence>
<keyword evidence="1 2" id="KW-0663">Pyridoxal phosphate</keyword>
<dbReference type="PROSITE" id="PS01211">
    <property type="entry name" value="UPF0001"/>
    <property type="match status" value="1"/>
</dbReference>
<feature type="domain" description="Alanine racemase N-terminal" evidence="5">
    <location>
        <begin position="23"/>
        <end position="226"/>
    </location>
</feature>
<dbReference type="AlphaFoldDB" id="A0A0A0BFF9"/>
<dbReference type="Pfam" id="PF01168">
    <property type="entry name" value="Ala_racemase_N"/>
    <property type="match status" value="1"/>
</dbReference>
<dbReference type="STRING" id="392484.LP43_2412"/>
<comment type="cofactor">
    <cofactor evidence="3">
        <name>pyridoxal 5'-phosphate</name>
        <dbReference type="ChEBI" id="CHEBI:597326"/>
    </cofactor>
</comment>
<sequence length="231" mass="26177">MTEIKKRFETISSSIRQAESDANRAEKAVQLLAVSKTWPAEKLRTVAALGQTRFGENYLQEALDKIHALADLELEWHFIGPIQSNKTRDIATFFDWAQTVDRLKIAKRLNDQRPQQLPPLNVCIQVNIDNEASKSGVSVEEIQPLAEAIQQFDKLKLRGLMIIPARHDSETAQAETFRRAFELYQSLQSQFDGIDTLSMGMTADRQLAIQHGSTMVRIGTALFGQRHTRQD</sequence>
<comment type="caution">
    <text evidence="6">The sequence shown here is derived from an EMBL/GenBank/DDBJ whole genome shotgun (WGS) entry which is preliminary data.</text>
</comment>
<dbReference type="EMBL" id="JRQD01000007">
    <property type="protein sequence ID" value="KGM05849.1"/>
    <property type="molecule type" value="Genomic_DNA"/>
</dbReference>
<dbReference type="InterPro" id="IPR001608">
    <property type="entry name" value="Ala_racemase_N"/>
</dbReference>
<comment type="function">
    <text evidence="2">Pyridoxal 5'-phosphate (PLP)-binding protein, which is involved in PLP homeostasis.</text>
</comment>
<comment type="similarity">
    <text evidence="2 4">Belongs to the pyridoxal phosphate-binding protein YggS/PROSC family.</text>
</comment>
<reference evidence="6 7" key="1">
    <citation type="submission" date="2014-09" db="EMBL/GenBank/DDBJ databases">
        <authorList>
            <person name="Grob C."/>
            <person name="Taubert M."/>
            <person name="Howat A.M."/>
            <person name="Burns O.J."/>
            <person name="Dixon J.L."/>
            <person name="Chen Y."/>
            <person name="Murrell J.C."/>
        </authorList>
    </citation>
    <scope>NUCLEOTIDE SEQUENCE [LARGE SCALE GENOMIC DNA]</scope>
    <source>
        <strain evidence="6">L4</strain>
    </source>
</reference>
<dbReference type="HAMAP" id="MF_02087">
    <property type="entry name" value="PLP_homeostasis"/>
    <property type="match status" value="1"/>
</dbReference>
<dbReference type="PIRSF" id="PIRSF004848">
    <property type="entry name" value="YBL036c_PLPDEIII"/>
    <property type="match status" value="1"/>
</dbReference>
<evidence type="ECO:0000256" key="4">
    <source>
        <dbReference type="RuleBase" id="RU004514"/>
    </source>
</evidence>
<evidence type="ECO:0000313" key="7">
    <source>
        <dbReference type="Proteomes" id="UP000029999"/>
    </source>
</evidence>
<dbReference type="Gene3D" id="3.20.20.10">
    <property type="entry name" value="Alanine racemase"/>
    <property type="match status" value="1"/>
</dbReference>
<dbReference type="Proteomes" id="UP000029999">
    <property type="component" value="Unassembled WGS sequence"/>
</dbReference>
<evidence type="ECO:0000256" key="3">
    <source>
        <dbReference type="PIRSR" id="PIRSR004848-1"/>
    </source>
</evidence>
<evidence type="ECO:0000256" key="2">
    <source>
        <dbReference type="HAMAP-Rule" id="MF_02087"/>
    </source>
</evidence>